<evidence type="ECO:0000313" key="1">
    <source>
        <dbReference type="EMBL" id="MCD9646833.1"/>
    </source>
</evidence>
<keyword evidence="2" id="KW-1185">Reference proteome</keyword>
<dbReference type="Proteomes" id="UP000823775">
    <property type="component" value="Unassembled WGS sequence"/>
</dbReference>
<accession>A0ABS8VIJ2</accession>
<reference evidence="1 2" key="1">
    <citation type="journal article" date="2021" name="BMC Genomics">
        <title>Datura genome reveals duplications of psychoactive alkaloid biosynthetic genes and high mutation rate following tissue culture.</title>
        <authorList>
            <person name="Rajewski A."/>
            <person name="Carter-House D."/>
            <person name="Stajich J."/>
            <person name="Litt A."/>
        </authorList>
    </citation>
    <scope>NUCLEOTIDE SEQUENCE [LARGE SCALE GENOMIC DNA]</scope>
    <source>
        <strain evidence="1">AR-01</strain>
    </source>
</reference>
<dbReference type="EMBL" id="JACEIK010004933">
    <property type="protein sequence ID" value="MCD9646833.1"/>
    <property type="molecule type" value="Genomic_DNA"/>
</dbReference>
<name>A0ABS8VIJ2_DATST</name>
<feature type="non-terminal residue" evidence="1">
    <location>
        <position position="52"/>
    </location>
</feature>
<gene>
    <name evidence="1" type="ORF">HAX54_037029</name>
</gene>
<proteinExistence type="predicted"/>
<comment type="caution">
    <text evidence="1">The sequence shown here is derived from an EMBL/GenBank/DDBJ whole genome shotgun (WGS) entry which is preliminary data.</text>
</comment>
<organism evidence="1 2">
    <name type="scientific">Datura stramonium</name>
    <name type="common">Jimsonweed</name>
    <name type="synonym">Common thornapple</name>
    <dbReference type="NCBI Taxonomy" id="4076"/>
    <lineage>
        <taxon>Eukaryota</taxon>
        <taxon>Viridiplantae</taxon>
        <taxon>Streptophyta</taxon>
        <taxon>Embryophyta</taxon>
        <taxon>Tracheophyta</taxon>
        <taxon>Spermatophyta</taxon>
        <taxon>Magnoliopsida</taxon>
        <taxon>eudicotyledons</taxon>
        <taxon>Gunneridae</taxon>
        <taxon>Pentapetalae</taxon>
        <taxon>asterids</taxon>
        <taxon>lamiids</taxon>
        <taxon>Solanales</taxon>
        <taxon>Solanaceae</taxon>
        <taxon>Solanoideae</taxon>
        <taxon>Datureae</taxon>
        <taxon>Datura</taxon>
    </lineage>
</organism>
<sequence length="52" mass="5838">EVCYKWPNQAVSLTETVEARLGWHDMPPVAPRIECDAPVHPPPTSPPLDYIL</sequence>
<feature type="non-terminal residue" evidence="1">
    <location>
        <position position="1"/>
    </location>
</feature>
<protein>
    <submittedName>
        <fullName evidence="1">Uncharacterized protein</fullName>
    </submittedName>
</protein>
<evidence type="ECO:0000313" key="2">
    <source>
        <dbReference type="Proteomes" id="UP000823775"/>
    </source>
</evidence>